<dbReference type="InterPro" id="IPR006935">
    <property type="entry name" value="Helicase/UvrB_N"/>
</dbReference>
<sequence length="678" mass="76442">MNERTLSDAAFQLVAPYAPAGDQPRAIAALIDGFESGLAKQTLLGVTGSGKTYTIANVIEAVQKPTLVMAHNKTLAAQLYGEFKAFFPHNAVEYFVSYYDYYQPEAYVPSSDTFIEKDSSVNEHIEQMRLSATKALLERRDAIIVCTVSAIYGLGDPNEYFKMVLHMVRGERIDQRELIRRLTEMQYSRNDTELRRGTYRVRGEVIDVHPAESDAEALRIELFDGEIEQLTLFDPLTGESVRKLPRYTIYPKSHYVTTRRTVLDAIEAIKVELRERLEQLYAANKLVEAQRLAQRTQFDLEMMAEVGFCSGIENYSRHLTGRMPNEAPPCLFDYLPPDALLVVDESHVTVPQIGAMFKGDRARKETLVEFGFRLPSALDNRPLRFEEWEARSPRTIFVSATPREYEVEKSQGQVVELVVRPTGLVDPEVEIRPVGTQVDDLLGEISERVAMGDRVLVTTLTKRMAENLTEYLGDHGVRVRYLHSDIETVERVEIIRDLRLGKFDVLVGINLLREGLDMPEVSLVAILDADKEGFLRSAGSLIQTIGRAARNVRGKAILYADTITRSMQAALDETARRREKQLEYNAEHGIVPTSIVREIMDVMEGARSEPAPGEKRGRGKASRVAEPAEDYAALPPAQMAARIAALEQTMYQHARDLEFEDAARVRDEIRRLKEASLG</sequence>
<keyword evidence="6 13" id="KW-0228">DNA excision</keyword>
<evidence type="ECO:0000313" key="21">
    <source>
        <dbReference type="Proteomes" id="UP001499959"/>
    </source>
</evidence>
<dbReference type="EMBL" id="BAABJE010000001">
    <property type="protein sequence ID" value="GAA4783072.1"/>
    <property type="molecule type" value="Genomic_DNA"/>
</dbReference>
<evidence type="ECO:0000256" key="6">
    <source>
        <dbReference type="ARBA" id="ARBA00022769"/>
    </source>
</evidence>
<keyword evidence="8 13" id="KW-0267">Excision nuclease</keyword>
<evidence type="ECO:0000256" key="16">
    <source>
        <dbReference type="SAM" id="MobiDB-lite"/>
    </source>
</evidence>
<keyword evidence="5 13" id="KW-0227">DNA damage</keyword>
<protein>
    <recommendedName>
        <fullName evidence="12 13">UvrABC system protein B</fullName>
        <shortName evidence="13">Protein UvrB</shortName>
    </recommendedName>
    <alternativeName>
        <fullName evidence="13">Excinuclease ABC subunit B</fullName>
    </alternativeName>
</protein>
<evidence type="ECO:0000256" key="15">
    <source>
        <dbReference type="SAM" id="Coils"/>
    </source>
</evidence>
<feature type="domain" description="Helicase ATP-binding" evidence="18">
    <location>
        <begin position="32"/>
        <end position="165"/>
    </location>
</feature>
<evidence type="ECO:0000256" key="13">
    <source>
        <dbReference type="HAMAP-Rule" id="MF_00204"/>
    </source>
</evidence>
<keyword evidence="10 13" id="KW-0742">SOS response</keyword>
<dbReference type="Pfam" id="PF00271">
    <property type="entry name" value="Helicase_C"/>
    <property type="match status" value="1"/>
</dbReference>
<evidence type="ECO:0000256" key="3">
    <source>
        <dbReference type="ARBA" id="ARBA00022490"/>
    </source>
</evidence>
<comment type="subunit">
    <text evidence="11 13 14">Forms a heterotetramer with UvrA during the search for lesions. Interacts with UvrC in an incision complex.</text>
</comment>
<dbReference type="InterPro" id="IPR001650">
    <property type="entry name" value="Helicase_C-like"/>
</dbReference>
<dbReference type="Pfam" id="PF02151">
    <property type="entry name" value="UVR"/>
    <property type="match status" value="1"/>
</dbReference>
<evidence type="ECO:0000259" key="18">
    <source>
        <dbReference type="PROSITE" id="PS51192"/>
    </source>
</evidence>
<dbReference type="CDD" id="cd17916">
    <property type="entry name" value="DEXHc_UvrB"/>
    <property type="match status" value="1"/>
</dbReference>
<feature type="domain" description="UVR" evidence="17">
    <location>
        <begin position="640"/>
        <end position="675"/>
    </location>
</feature>
<dbReference type="InterPro" id="IPR036876">
    <property type="entry name" value="UVR_dom_sf"/>
</dbReference>
<keyword evidence="3 13" id="KW-0963">Cytoplasm</keyword>
<dbReference type="SMART" id="SM00490">
    <property type="entry name" value="HELICc"/>
    <property type="match status" value="1"/>
</dbReference>
<evidence type="ECO:0000259" key="19">
    <source>
        <dbReference type="PROSITE" id="PS51194"/>
    </source>
</evidence>
<dbReference type="InterPro" id="IPR014001">
    <property type="entry name" value="Helicase_ATP-bd"/>
</dbReference>
<dbReference type="NCBIfam" id="NF003673">
    <property type="entry name" value="PRK05298.1"/>
    <property type="match status" value="1"/>
</dbReference>
<dbReference type="CDD" id="cd18790">
    <property type="entry name" value="SF2_C_UvrB"/>
    <property type="match status" value="1"/>
</dbReference>
<evidence type="ECO:0000256" key="14">
    <source>
        <dbReference type="RuleBase" id="RU003587"/>
    </source>
</evidence>
<evidence type="ECO:0000256" key="4">
    <source>
        <dbReference type="ARBA" id="ARBA00022741"/>
    </source>
</evidence>
<dbReference type="SUPFAM" id="SSF52540">
    <property type="entry name" value="P-loop containing nucleoside triphosphate hydrolases"/>
    <property type="match status" value="2"/>
</dbReference>
<dbReference type="PANTHER" id="PTHR24029:SF0">
    <property type="entry name" value="UVRABC SYSTEM PROTEIN B"/>
    <property type="match status" value="1"/>
</dbReference>
<dbReference type="InterPro" id="IPR027417">
    <property type="entry name" value="P-loop_NTPase"/>
</dbReference>
<evidence type="ECO:0000256" key="5">
    <source>
        <dbReference type="ARBA" id="ARBA00022763"/>
    </source>
</evidence>
<dbReference type="SUPFAM" id="SSF46600">
    <property type="entry name" value="C-terminal UvrC-binding domain of UvrB"/>
    <property type="match status" value="1"/>
</dbReference>
<comment type="domain">
    <text evidence="13">The beta-hairpin motif is involved in DNA binding.</text>
</comment>
<evidence type="ECO:0000256" key="12">
    <source>
        <dbReference type="ARBA" id="ARBA00029504"/>
    </source>
</evidence>
<feature type="short sequence motif" description="Beta-hairpin" evidence="13">
    <location>
        <begin position="98"/>
        <end position="121"/>
    </location>
</feature>
<dbReference type="Gene3D" id="4.10.860.10">
    <property type="entry name" value="UVR domain"/>
    <property type="match status" value="1"/>
</dbReference>
<evidence type="ECO:0000313" key="20">
    <source>
        <dbReference type="EMBL" id="GAA4783072.1"/>
    </source>
</evidence>
<dbReference type="Gene3D" id="3.40.50.300">
    <property type="entry name" value="P-loop containing nucleotide triphosphate hydrolases"/>
    <property type="match status" value="3"/>
</dbReference>
<feature type="compositionally biased region" description="Basic and acidic residues" evidence="16">
    <location>
        <begin position="606"/>
        <end position="616"/>
    </location>
</feature>
<organism evidence="20 21">
    <name type="scientific">Lysobacter hankyongensis</name>
    <dbReference type="NCBI Taxonomy" id="1176535"/>
    <lineage>
        <taxon>Bacteria</taxon>
        <taxon>Pseudomonadati</taxon>
        <taxon>Pseudomonadota</taxon>
        <taxon>Gammaproteobacteria</taxon>
        <taxon>Lysobacterales</taxon>
        <taxon>Lysobacteraceae</taxon>
        <taxon>Lysobacter</taxon>
    </lineage>
</organism>
<comment type="caution">
    <text evidence="20">The sequence shown here is derived from an EMBL/GenBank/DDBJ whole genome shotgun (WGS) entry which is preliminary data.</text>
</comment>
<gene>
    <name evidence="13 20" type="primary">uvrB</name>
    <name evidence="20" type="ORF">GCM10023307_04600</name>
</gene>
<dbReference type="Proteomes" id="UP001499959">
    <property type="component" value="Unassembled WGS sequence"/>
</dbReference>
<comment type="function">
    <text evidence="13">The UvrABC repair system catalyzes the recognition and processing of DNA lesions. A damage recognition complex composed of 2 UvrA and 2 UvrB subunits scans DNA for abnormalities. Upon binding of the UvrA(2)B(2) complex to a putative damaged site, the DNA wraps around one UvrB monomer. DNA wrap is dependent on ATP binding by UvrB and probably causes local melting of the DNA helix, facilitating insertion of UvrB beta-hairpin between the DNA strands. Then UvrB probes one DNA strand for the presence of a lesion. If a lesion is found the UvrA subunits dissociate and the UvrB-DNA preincision complex is formed. This complex is subsequently bound by UvrC and the second UvrB is released. If no lesion is found, the DNA wraps around the other UvrB subunit that will check the other stand for damage.</text>
</comment>
<keyword evidence="4 13" id="KW-0547">Nucleotide-binding</keyword>
<evidence type="ECO:0000256" key="1">
    <source>
        <dbReference type="ARBA" id="ARBA00004496"/>
    </source>
</evidence>
<dbReference type="Pfam" id="PF04851">
    <property type="entry name" value="ResIII"/>
    <property type="match status" value="1"/>
</dbReference>
<keyword evidence="21" id="KW-1185">Reference proteome</keyword>
<keyword evidence="9 13" id="KW-0234">DNA repair</keyword>
<dbReference type="PROSITE" id="PS51192">
    <property type="entry name" value="HELICASE_ATP_BIND_1"/>
    <property type="match status" value="1"/>
</dbReference>
<dbReference type="NCBIfam" id="TIGR00631">
    <property type="entry name" value="uvrb"/>
    <property type="match status" value="1"/>
</dbReference>
<dbReference type="RefSeq" id="WP_345301651.1">
    <property type="nucleotide sequence ID" value="NZ_BAABJE010000001.1"/>
</dbReference>
<dbReference type="PROSITE" id="PS50151">
    <property type="entry name" value="UVR"/>
    <property type="match status" value="1"/>
</dbReference>
<dbReference type="HAMAP" id="MF_00204">
    <property type="entry name" value="UvrB"/>
    <property type="match status" value="1"/>
</dbReference>
<feature type="binding site" evidence="13">
    <location>
        <begin position="45"/>
        <end position="52"/>
    </location>
    <ligand>
        <name>ATP</name>
        <dbReference type="ChEBI" id="CHEBI:30616"/>
    </ligand>
</feature>
<dbReference type="InterPro" id="IPR004807">
    <property type="entry name" value="UvrB"/>
</dbReference>
<dbReference type="Pfam" id="PF12344">
    <property type="entry name" value="UvrB"/>
    <property type="match status" value="1"/>
</dbReference>
<dbReference type="Pfam" id="PF17757">
    <property type="entry name" value="UvrB_inter"/>
    <property type="match status" value="1"/>
</dbReference>
<keyword evidence="7 13" id="KW-0067">ATP-binding</keyword>
<dbReference type="Gene3D" id="6.10.140.240">
    <property type="match status" value="1"/>
</dbReference>
<dbReference type="SMART" id="SM00487">
    <property type="entry name" value="DEXDc"/>
    <property type="match status" value="1"/>
</dbReference>
<evidence type="ECO:0000256" key="9">
    <source>
        <dbReference type="ARBA" id="ARBA00023204"/>
    </source>
</evidence>
<dbReference type="PANTHER" id="PTHR24029">
    <property type="entry name" value="UVRABC SYSTEM PROTEIN B"/>
    <property type="match status" value="1"/>
</dbReference>
<comment type="similarity">
    <text evidence="2 13 14">Belongs to the UvrB family.</text>
</comment>
<feature type="region of interest" description="Disordered" evidence="16">
    <location>
        <begin position="606"/>
        <end position="630"/>
    </location>
</feature>
<evidence type="ECO:0000256" key="11">
    <source>
        <dbReference type="ARBA" id="ARBA00026033"/>
    </source>
</evidence>
<feature type="domain" description="Helicase C-terminal" evidence="19">
    <location>
        <begin position="437"/>
        <end position="603"/>
    </location>
</feature>
<evidence type="ECO:0000256" key="8">
    <source>
        <dbReference type="ARBA" id="ARBA00022881"/>
    </source>
</evidence>
<name>A0ABP9AP76_9GAMM</name>
<comment type="subcellular location">
    <subcellularLocation>
        <location evidence="1 13 14">Cytoplasm</location>
    </subcellularLocation>
</comment>
<proteinExistence type="inferred from homology"/>
<evidence type="ECO:0000256" key="10">
    <source>
        <dbReference type="ARBA" id="ARBA00023236"/>
    </source>
</evidence>
<dbReference type="InterPro" id="IPR024759">
    <property type="entry name" value="UvrB_YAD/RRR_dom"/>
</dbReference>
<dbReference type="InterPro" id="IPR041471">
    <property type="entry name" value="UvrB_inter"/>
</dbReference>
<evidence type="ECO:0000259" key="17">
    <source>
        <dbReference type="PROSITE" id="PS50151"/>
    </source>
</evidence>
<dbReference type="InterPro" id="IPR001943">
    <property type="entry name" value="UVR_dom"/>
</dbReference>
<feature type="coiled-coil region" evidence="15">
    <location>
        <begin position="263"/>
        <end position="290"/>
    </location>
</feature>
<keyword evidence="15" id="KW-0175">Coiled coil</keyword>
<dbReference type="PROSITE" id="PS51194">
    <property type="entry name" value="HELICASE_CTER"/>
    <property type="match status" value="1"/>
</dbReference>
<reference evidence="21" key="1">
    <citation type="journal article" date="2019" name="Int. J. Syst. Evol. Microbiol.">
        <title>The Global Catalogue of Microorganisms (GCM) 10K type strain sequencing project: providing services to taxonomists for standard genome sequencing and annotation.</title>
        <authorList>
            <consortium name="The Broad Institute Genomics Platform"/>
            <consortium name="The Broad Institute Genome Sequencing Center for Infectious Disease"/>
            <person name="Wu L."/>
            <person name="Ma J."/>
        </authorList>
    </citation>
    <scope>NUCLEOTIDE SEQUENCE [LARGE SCALE GENOMIC DNA]</scope>
    <source>
        <strain evidence="21">JCM 18204</strain>
    </source>
</reference>
<accession>A0ABP9AP76</accession>
<evidence type="ECO:0000256" key="7">
    <source>
        <dbReference type="ARBA" id="ARBA00022840"/>
    </source>
</evidence>
<evidence type="ECO:0000256" key="2">
    <source>
        <dbReference type="ARBA" id="ARBA00008533"/>
    </source>
</evidence>